<keyword evidence="1" id="KW-1133">Transmembrane helix</keyword>
<name>A0A1B2IZI0_9LACO</name>
<proteinExistence type="predicted"/>
<dbReference type="AlphaFoldDB" id="A0A1B2IZI0"/>
<evidence type="ECO:0000313" key="2">
    <source>
        <dbReference type="EMBL" id="ANZ67463.1"/>
    </source>
</evidence>
<dbReference type="InterPro" id="IPR032083">
    <property type="entry name" value="DUF4811"/>
</dbReference>
<dbReference type="OrthoDB" id="2249491at2"/>
<keyword evidence="3" id="KW-1185">Reference proteome</keyword>
<dbReference type="RefSeq" id="WP_065902742.1">
    <property type="nucleotide sequence ID" value="NZ_CP014912.1"/>
</dbReference>
<evidence type="ECO:0000256" key="1">
    <source>
        <dbReference type="SAM" id="Phobius"/>
    </source>
</evidence>
<reference evidence="2 3" key="1">
    <citation type="submission" date="2016-03" db="EMBL/GenBank/DDBJ databases">
        <title>Pediococcus and Lactobacillus from brewery environment - whole genome sequencing and assembly.</title>
        <authorList>
            <person name="Behr J."/>
            <person name="Geissler A.J."/>
            <person name="Vogel R.F."/>
        </authorList>
    </citation>
    <scope>NUCLEOTIDE SEQUENCE [LARGE SCALE GENOMIC DNA]</scope>
    <source>
        <strain evidence="2 3">TMW 1.1995</strain>
    </source>
</reference>
<evidence type="ECO:0000313" key="3">
    <source>
        <dbReference type="Proteomes" id="UP000093267"/>
    </source>
</evidence>
<sequence>MIILFLLIMIVLFCFSTIMLFKNKYYGGLALISLIAVCGSLWLIYKNDNDNLGMHLKTDTTKVELDSSYASPIPMIVYKQLGTTQNMSERIYLFKPSVYGTLKKTSQSHFHIKVVDSNKKEKSAKLMTQTRRYEYKNKLCHILFLGSTTNRRQSSTYTFEIPQNWLVVEVKQAKLLPEMIKREQSKVKVKVNAYIKTEVQKKVMQAVKMQAPELVASQLKQAIETNPSLLTNQASYNQEKRIITEKVTSELKVKTMKQVKNNDLPEIKQQGKAYGKQLLIKSLKQELGS</sequence>
<keyword evidence="1" id="KW-0472">Membrane</keyword>
<dbReference type="Pfam" id="PF16069">
    <property type="entry name" value="DUF4811"/>
    <property type="match status" value="1"/>
</dbReference>
<dbReference type="STRING" id="240427.AYR62_08265"/>
<dbReference type="EMBL" id="CP014924">
    <property type="protein sequence ID" value="ANZ67463.1"/>
    <property type="molecule type" value="Genomic_DNA"/>
</dbReference>
<protein>
    <recommendedName>
        <fullName evidence="4">DUF4811 domain-containing protein</fullName>
    </recommendedName>
</protein>
<keyword evidence="1" id="KW-0812">Transmembrane</keyword>
<gene>
    <name evidence="2" type="ORF">AYR63_10110</name>
</gene>
<feature type="transmembrane region" description="Helical" evidence="1">
    <location>
        <begin position="26"/>
        <end position="45"/>
    </location>
</feature>
<evidence type="ECO:0008006" key="4">
    <source>
        <dbReference type="Google" id="ProtNLM"/>
    </source>
</evidence>
<dbReference type="Proteomes" id="UP000093267">
    <property type="component" value="Chromosome"/>
</dbReference>
<organism evidence="2 3">
    <name type="scientific">Secundilactobacillus paracollinoides</name>
    <dbReference type="NCBI Taxonomy" id="240427"/>
    <lineage>
        <taxon>Bacteria</taxon>
        <taxon>Bacillati</taxon>
        <taxon>Bacillota</taxon>
        <taxon>Bacilli</taxon>
        <taxon>Lactobacillales</taxon>
        <taxon>Lactobacillaceae</taxon>
        <taxon>Secundilactobacillus</taxon>
    </lineage>
</organism>
<accession>A0A1B2IZI0</accession>